<protein>
    <recommendedName>
        <fullName evidence="5">Kringle domain-containing protein</fullName>
    </recommendedName>
</protein>
<dbReference type="CDD" id="cd00108">
    <property type="entry name" value="KR"/>
    <property type="match status" value="1"/>
</dbReference>
<dbReference type="InterPro" id="IPR038178">
    <property type="entry name" value="Kringle_sf"/>
</dbReference>
<dbReference type="Proteomes" id="UP000261660">
    <property type="component" value="Unplaced"/>
</dbReference>
<name>A0A3Q3H3F4_9LABR</name>
<dbReference type="Ensembl" id="ENSLBET00000040464.1">
    <property type="protein sequence ID" value="ENSLBEP00000038814.1"/>
    <property type="gene ID" value="ENSLBEG00000028989.1"/>
</dbReference>
<comment type="caution">
    <text evidence="3">Lacks conserved residue(s) required for the propagation of feature annotation.</text>
</comment>
<keyword evidence="1 3" id="KW-0420">Kringle</keyword>
<dbReference type="PROSITE" id="PS50070">
    <property type="entry name" value="KRINGLE_2"/>
    <property type="match status" value="1"/>
</dbReference>
<proteinExistence type="predicted"/>
<dbReference type="PRINTS" id="PR00018">
    <property type="entry name" value="KRINGLE"/>
</dbReference>
<dbReference type="Pfam" id="PF00051">
    <property type="entry name" value="Kringle"/>
    <property type="match status" value="1"/>
</dbReference>
<evidence type="ECO:0000256" key="4">
    <source>
        <dbReference type="SAM" id="MobiDB-lite"/>
    </source>
</evidence>
<evidence type="ECO:0000256" key="2">
    <source>
        <dbReference type="ARBA" id="ARBA00023157"/>
    </source>
</evidence>
<reference evidence="6" key="2">
    <citation type="submission" date="2025-09" db="UniProtKB">
        <authorList>
            <consortium name="Ensembl"/>
        </authorList>
    </citation>
    <scope>IDENTIFICATION</scope>
</reference>
<evidence type="ECO:0000256" key="1">
    <source>
        <dbReference type="ARBA" id="ARBA00022572"/>
    </source>
</evidence>
<dbReference type="SUPFAM" id="SSF57440">
    <property type="entry name" value="Kringle-like"/>
    <property type="match status" value="1"/>
</dbReference>
<feature type="region of interest" description="Disordered" evidence="4">
    <location>
        <begin position="1"/>
        <end position="20"/>
    </location>
</feature>
<evidence type="ECO:0000313" key="7">
    <source>
        <dbReference type="Proteomes" id="UP000261660"/>
    </source>
</evidence>
<evidence type="ECO:0000259" key="5">
    <source>
        <dbReference type="PROSITE" id="PS50070"/>
    </source>
</evidence>
<dbReference type="PANTHER" id="PTHR24261:SF13">
    <property type="entry name" value="PLASMINOGEN"/>
    <property type="match status" value="1"/>
</dbReference>
<dbReference type="STRING" id="56723.ENSLBEP00000038814"/>
<reference evidence="6" key="1">
    <citation type="submission" date="2025-08" db="UniProtKB">
        <authorList>
            <consortium name="Ensembl"/>
        </authorList>
    </citation>
    <scope>IDENTIFICATION</scope>
</reference>
<dbReference type="AlphaFoldDB" id="A0A3Q3H3F4"/>
<keyword evidence="2" id="KW-1015">Disulfide bond</keyword>
<dbReference type="InterPro" id="IPR000001">
    <property type="entry name" value="Kringle"/>
</dbReference>
<evidence type="ECO:0000313" key="6">
    <source>
        <dbReference type="Ensembl" id="ENSLBEP00000038814.1"/>
    </source>
</evidence>
<accession>A0A3Q3H3F4</accession>
<dbReference type="GO" id="GO:0005102">
    <property type="term" value="F:signaling receptor binding"/>
    <property type="evidence" value="ECO:0007669"/>
    <property type="project" value="TreeGrafter"/>
</dbReference>
<sequence length="142" mass="15416">MMRIPQDPAGSRRSPQDPLPNSLLSFQGENFVPATVVPKTIKTTGPCIPHNGIDYTGNLAVTLGGHTCLQWSSPVVTALSRDKEFIPEVTLTGNKCRNPDNDLEGPWCYVEVLGNITIDYCDLNLCGKNTESITCLSAHLCV</sequence>
<dbReference type="InterPro" id="IPR050759">
    <property type="entry name" value="Serine_protease_kringle"/>
</dbReference>
<dbReference type="InterPro" id="IPR013806">
    <property type="entry name" value="Kringle-like"/>
</dbReference>
<dbReference type="GO" id="GO:0004175">
    <property type="term" value="F:endopeptidase activity"/>
    <property type="evidence" value="ECO:0007669"/>
    <property type="project" value="TreeGrafter"/>
</dbReference>
<evidence type="ECO:0000256" key="3">
    <source>
        <dbReference type="PROSITE-ProRule" id="PRU00121"/>
    </source>
</evidence>
<dbReference type="InParanoid" id="A0A3Q3H3F4"/>
<dbReference type="GO" id="GO:0006508">
    <property type="term" value="P:proteolysis"/>
    <property type="evidence" value="ECO:0007669"/>
    <property type="project" value="TreeGrafter"/>
</dbReference>
<organism evidence="6 7">
    <name type="scientific">Labrus bergylta</name>
    <name type="common">ballan wrasse</name>
    <dbReference type="NCBI Taxonomy" id="56723"/>
    <lineage>
        <taxon>Eukaryota</taxon>
        <taxon>Metazoa</taxon>
        <taxon>Chordata</taxon>
        <taxon>Craniata</taxon>
        <taxon>Vertebrata</taxon>
        <taxon>Euteleostomi</taxon>
        <taxon>Actinopterygii</taxon>
        <taxon>Neopterygii</taxon>
        <taxon>Teleostei</taxon>
        <taxon>Neoteleostei</taxon>
        <taxon>Acanthomorphata</taxon>
        <taxon>Eupercaria</taxon>
        <taxon>Labriformes</taxon>
        <taxon>Labridae</taxon>
        <taxon>Labrus</taxon>
    </lineage>
</organism>
<dbReference type="GO" id="GO:0005615">
    <property type="term" value="C:extracellular space"/>
    <property type="evidence" value="ECO:0007669"/>
    <property type="project" value="TreeGrafter"/>
</dbReference>
<feature type="domain" description="Kringle" evidence="5">
    <location>
        <begin position="46"/>
        <end position="126"/>
    </location>
</feature>
<dbReference type="PANTHER" id="PTHR24261">
    <property type="entry name" value="PLASMINOGEN-RELATED"/>
    <property type="match status" value="1"/>
</dbReference>
<dbReference type="Gene3D" id="2.40.20.10">
    <property type="entry name" value="Plasminogen Kringle 4"/>
    <property type="match status" value="1"/>
</dbReference>
<keyword evidence="7" id="KW-1185">Reference proteome</keyword>
<dbReference type="SMART" id="SM00130">
    <property type="entry name" value="KR"/>
    <property type="match status" value="1"/>
</dbReference>